<proteinExistence type="predicted"/>
<dbReference type="AlphaFoldDB" id="A0A8K0JRB5"/>
<gene>
    <name evidence="2" type="ORF">FFLO_01497</name>
</gene>
<accession>A0A8K0JRB5</accession>
<evidence type="ECO:0000313" key="2">
    <source>
        <dbReference type="EMBL" id="KAG7563065.1"/>
    </source>
</evidence>
<feature type="compositionally biased region" description="Basic and acidic residues" evidence="1">
    <location>
        <begin position="58"/>
        <end position="68"/>
    </location>
</feature>
<sequence length="658" mass="73355">MLLGRAFASGGGPTRVLSIIARYPRARARQQLGTSKRSAHALIVPSRGYAAAAALEKELDQPHKEEPSTGKVDPAWTRTGEDDAALHSSGSTLMDGAVINSSRTSRIRRRAGQAISKLAATAAQKPSPATPQADTFFLNLTNKGKGRERSHKSLPEVQRKNEQRRLRQAQRGLPPARRSLRYRTVLLSDIEDAERRFSQFTHGLDEEIAAWQEKKKALQEVKNGQAVLEKWLRQNPHPRTIYADTLRAHLNHLLYLSARAGSSSSYNKFSSLFGGYALELDSRTHLTRLLMLDRRPYVSLSRITDIWKDWKQSLHASGELTEGTTPEMFWPADGTVLANQTIWMLAKRGQWRTVGPAYREMLRNTSFASSTSSNAFPAEYFTPSNLLSGIYPAFHQSRADKVTYQSLIRALGFHGNVVAALNVMGDMLRDERGYTADISDYVAVMQGFARFGNSLEPEEAHRRQARRLSFQTESDLTDDLLEFFPPLIFPGLLPLVHVPERGNAASDTTTPLGNRQAHRSGGLKKLTEIWGSKIDGWIETPNGAQPRRERVPGMDLSILTKVFRAMLGTSPVTGRASTSSSSRYYARSRRIPLAPTPRATFIILMAFARCSDGDPEVLRSVWADLEDKFGPASEEGWVGWHVDKRLKRIVGEIIKVGT</sequence>
<keyword evidence="3" id="KW-1185">Reference proteome</keyword>
<reference evidence="2" key="1">
    <citation type="submission" date="2020-04" db="EMBL/GenBank/DDBJ databases">
        <title>Analysis of mating type loci in Filobasidium floriforme.</title>
        <authorList>
            <person name="Nowrousian M."/>
        </authorList>
    </citation>
    <scope>NUCLEOTIDE SEQUENCE</scope>
    <source>
        <strain evidence="2">CBS 6242</strain>
    </source>
</reference>
<evidence type="ECO:0000256" key="1">
    <source>
        <dbReference type="SAM" id="MobiDB-lite"/>
    </source>
</evidence>
<name>A0A8K0JRB5_9TREE</name>
<dbReference type="OrthoDB" id="1908178at2759"/>
<dbReference type="Proteomes" id="UP000812966">
    <property type="component" value="Unassembled WGS sequence"/>
</dbReference>
<evidence type="ECO:0000313" key="3">
    <source>
        <dbReference type="Proteomes" id="UP000812966"/>
    </source>
</evidence>
<protein>
    <submittedName>
        <fullName evidence="2">Uncharacterized protein</fullName>
    </submittedName>
</protein>
<dbReference type="Gene3D" id="1.25.40.10">
    <property type="entry name" value="Tetratricopeptide repeat domain"/>
    <property type="match status" value="1"/>
</dbReference>
<feature type="region of interest" description="Disordered" evidence="1">
    <location>
        <begin position="143"/>
        <end position="174"/>
    </location>
</feature>
<feature type="compositionally biased region" description="Basic and acidic residues" evidence="1">
    <location>
        <begin position="145"/>
        <end position="165"/>
    </location>
</feature>
<comment type="caution">
    <text evidence="2">The sequence shown here is derived from an EMBL/GenBank/DDBJ whole genome shotgun (WGS) entry which is preliminary data.</text>
</comment>
<dbReference type="EMBL" id="JABELV010000021">
    <property type="protein sequence ID" value="KAG7563065.1"/>
    <property type="molecule type" value="Genomic_DNA"/>
</dbReference>
<dbReference type="InterPro" id="IPR011990">
    <property type="entry name" value="TPR-like_helical_dom_sf"/>
</dbReference>
<feature type="region of interest" description="Disordered" evidence="1">
    <location>
        <begin position="58"/>
        <end position="77"/>
    </location>
</feature>
<organism evidence="2 3">
    <name type="scientific">Filobasidium floriforme</name>
    <dbReference type="NCBI Taxonomy" id="5210"/>
    <lineage>
        <taxon>Eukaryota</taxon>
        <taxon>Fungi</taxon>
        <taxon>Dikarya</taxon>
        <taxon>Basidiomycota</taxon>
        <taxon>Agaricomycotina</taxon>
        <taxon>Tremellomycetes</taxon>
        <taxon>Filobasidiales</taxon>
        <taxon>Filobasidiaceae</taxon>
        <taxon>Filobasidium</taxon>
    </lineage>
</organism>